<gene>
    <name evidence="2" type="ORF">KUTeg_011878</name>
</gene>
<organism evidence="2 3">
    <name type="scientific">Tegillarca granosa</name>
    <name type="common">Malaysian cockle</name>
    <name type="synonym">Anadara granosa</name>
    <dbReference type="NCBI Taxonomy" id="220873"/>
    <lineage>
        <taxon>Eukaryota</taxon>
        <taxon>Metazoa</taxon>
        <taxon>Spiralia</taxon>
        <taxon>Lophotrochozoa</taxon>
        <taxon>Mollusca</taxon>
        <taxon>Bivalvia</taxon>
        <taxon>Autobranchia</taxon>
        <taxon>Pteriomorphia</taxon>
        <taxon>Arcoida</taxon>
        <taxon>Arcoidea</taxon>
        <taxon>Arcidae</taxon>
        <taxon>Tegillarca</taxon>
    </lineage>
</organism>
<reference evidence="2 3" key="1">
    <citation type="submission" date="2022-12" db="EMBL/GenBank/DDBJ databases">
        <title>Chromosome-level genome of Tegillarca granosa.</title>
        <authorList>
            <person name="Kim J."/>
        </authorList>
    </citation>
    <scope>NUCLEOTIDE SEQUENCE [LARGE SCALE GENOMIC DNA]</scope>
    <source>
        <strain evidence="2">Teg-2019</strain>
        <tissue evidence="2">Adductor muscle</tissue>
    </source>
</reference>
<accession>A0ABQ9EXX6</accession>
<dbReference type="EMBL" id="JARBDR010000640">
    <property type="protein sequence ID" value="KAJ8310013.1"/>
    <property type="molecule type" value="Genomic_DNA"/>
</dbReference>
<evidence type="ECO:0000313" key="2">
    <source>
        <dbReference type="EMBL" id="KAJ8310013.1"/>
    </source>
</evidence>
<dbReference type="Proteomes" id="UP001217089">
    <property type="component" value="Unassembled WGS sequence"/>
</dbReference>
<evidence type="ECO:0000313" key="3">
    <source>
        <dbReference type="Proteomes" id="UP001217089"/>
    </source>
</evidence>
<proteinExistence type="predicted"/>
<name>A0ABQ9EXX6_TEGGR</name>
<keyword evidence="3" id="KW-1185">Reference proteome</keyword>
<feature type="compositionally biased region" description="Acidic residues" evidence="1">
    <location>
        <begin position="7"/>
        <end position="23"/>
    </location>
</feature>
<comment type="caution">
    <text evidence="2">The sequence shown here is derived from an EMBL/GenBank/DDBJ whole genome shotgun (WGS) entry which is preliminary data.</text>
</comment>
<protein>
    <submittedName>
        <fullName evidence="2">Uncharacterized protein</fullName>
    </submittedName>
</protein>
<feature type="region of interest" description="Disordered" evidence="1">
    <location>
        <begin position="1"/>
        <end position="38"/>
    </location>
</feature>
<sequence>MAHQDCDSDADDDTEEEMDEDVSPETWENLSEEDLNEDLGLPVQTRSGIKNVNDLLFWKEFIDTRLEIETFFYTRYFTMKSWFLQNVKG</sequence>
<evidence type="ECO:0000256" key="1">
    <source>
        <dbReference type="SAM" id="MobiDB-lite"/>
    </source>
</evidence>